<feature type="transmembrane region" description="Helical" evidence="6">
    <location>
        <begin position="182"/>
        <end position="200"/>
    </location>
</feature>
<accession>A0A9N8W8D6</accession>
<dbReference type="InterPro" id="IPR037185">
    <property type="entry name" value="EmrE-like"/>
</dbReference>
<evidence type="ECO:0000256" key="1">
    <source>
        <dbReference type="ARBA" id="ARBA00004141"/>
    </source>
</evidence>
<dbReference type="PANTHER" id="PTHR12570">
    <property type="match status" value="1"/>
</dbReference>
<keyword evidence="8" id="KW-1185">Reference proteome</keyword>
<evidence type="ECO:0000256" key="4">
    <source>
        <dbReference type="ARBA" id="ARBA00023136"/>
    </source>
</evidence>
<feature type="transmembrane region" description="Helical" evidence="6">
    <location>
        <begin position="148"/>
        <end position="170"/>
    </location>
</feature>
<feature type="compositionally biased region" description="Polar residues" evidence="5">
    <location>
        <begin position="604"/>
        <end position="615"/>
    </location>
</feature>
<evidence type="ECO:0000256" key="6">
    <source>
        <dbReference type="SAM" id="Phobius"/>
    </source>
</evidence>
<evidence type="ECO:0000313" key="7">
    <source>
        <dbReference type="EMBL" id="CAG8480982.1"/>
    </source>
</evidence>
<feature type="transmembrane region" description="Helical" evidence="6">
    <location>
        <begin position="341"/>
        <end position="363"/>
    </location>
</feature>
<comment type="caution">
    <text evidence="7">The sequence shown here is derived from an EMBL/GenBank/DDBJ whole genome shotgun (WGS) entry which is preliminary data.</text>
</comment>
<dbReference type="InterPro" id="IPR008521">
    <property type="entry name" value="Mg_trans_NIPA"/>
</dbReference>
<dbReference type="GO" id="GO:0016020">
    <property type="term" value="C:membrane"/>
    <property type="evidence" value="ECO:0007669"/>
    <property type="project" value="UniProtKB-SubCell"/>
</dbReference>
<reference evidence="7" key="1">
    <citation type="submission" date="2021-06" db="EMBL/GenBank/DDBJ databases">
        <authorList>
            <person name="Kallberg Y."/>
            <person name="Tangrot J."/>
            <person name="Rosling A."/>
        </authorList>
    </citation>
    <scope>NUCLEOTIDE SEQUENCE</scope>
    <source>
        <strain evidence="7">MA453B</strain>
    </source>
</reference>
<organism evidence="7 8">
    <name type="scientific">Dentiscutata erythropus</name>
    <dbReference type="NCBI Taxonomy" id="1348616"/>
    <lineage>
        <taxon>Eukaryota</taxon>
        <taxon>Fungi</taxon>
        <taxon>Fungi incertae sedis</taxon>
        <taxon>Mucoromycota</taxon>
        <taxon>Glomeromycotina</taxon>
        <taxon>Glomeromycetes</taxon>
        <taxon>Diversisporales</taxon>
        <taxon>Gigasporaceae</taxon>
        <taxon>Dentiscutata</taxon>
    </lineage>
</organism>
<evidence type="ECO:0000256" key="3">
    <source>
        <dbReference type="ARBA" id="ARBA00022989"/>
    </source>
</evidence>
<feature type="region of interest" description="Disordered" evidence="5">
    <location>
        <begin position="516"/>
        <end position="565"/>
    </location>
</feature>
<feature type="compositionally biased region" description="Polar residues" evidence="5">
    <location>
        <begin position="484"/>
        <end position="494"/>
    </location>
</feature>
<comment type="subcellular location">
    <subcellularLocation>
        <location evidence="1">Membrane</location>
        <topology evidence="1">Multi-pass membrane protein</topology>
    </subcellularLocation>
</comment>
<feature type="non-terminal residue" evidence="7">
    <location>
        <position position="652"/>
    </location>
</feature>
<gene>
    <name evidence="7" type="ORF">DERYTH_LOCUS1923</name>
</gene>
<feature type="region of interest" description="Disordered" evidence="5">
    <location>
        <begin position="458"/>
        <end position="494"/>
    </location>
</feature>
<evidence type="ECO:0000256" key="5">
    <source>
        <dbReference type="SAM" id="MobiDB-lite"/>
    </source>
</evidence>
<keyword evidence="4 6" id="KW-0472">Membrane</keyword>
<dbReference type="EMBL" id="CAJVPY010000573">
    <property type="protein sequence ID" value="CAG8480982.1"/>
    <property type="molecule type" value="Genomic_DNA"/>
</dbReference>
<feature type="transmembrane region" description="Helical" evidence="6">
    <location>
        <begin position="119"/>
        <end position="142"/>
    </location>
</feature>
<evidence type="ECO:0000256" key="2">
    <source>
        <dbReference type="ARBA" id="ARBA00022692"/>
    </source>
</evidence>
<feature type="transmembrane region" description="Helical" evidence="6">
    <location>
        <begin position="284"/>
        <end position="304"/>
    </location>
</feature>
<feature type="compositionally biased region" description="Polar residues" evidence="5">
    <location>
        <begin position="642"/>
        <end position="652"/>
    </location>
</feature>
<protein>
    <submittedName>
        <fullName evidence="7">2612_t:CDS:1</fullName>
    </submittedName>
</protein>
<sequence length="652" mass="70661">GTFALFYQVAFSGALPSRAFLEYISCLYFKTREIIFSAHDLSDSPGALNPNMLEHLVERTTANATSTSTVTADNAMFKTVGIVLALSSGVFIGTSFVFKKKGLLEAQKAGAIAGQGHAYLSNGLWWLGMILMIIGEICNFVAYAFTQAILVTPLGALSVVISAVLSSIFLKEKLSFEGKVGCALCIIGATIIVIHAPSTTVANSIDEFRNEFFHPLFLGYAITCIFLTLIIIWRVAPKYGSKNMLVYIGVCSMIGSLSVVTTQGLGTAIVTTIMDPKQNQLTNWFFYVVAAFVVVTLLTEINYLNKALNLFNTAMVTPVYYVLFTGLTIISSAILSNGFNASPTSIATVVLGFLVICNGIVLLQTSRGASMDGRQSMLISNDHVSSPVLMSSSENEPGALDIRASFGSIRRYSSHGRTYPANNSNTYPSPNNLQRRTQSLNYGPNMSEALSSILERSSSLSDIKRVERQEDTSVAPTDDELHSNRFSNQSQDTPIQHHETLTLARNSFVRFLATPSSASSIDEQQTSPHGQNQHTFTSSILSRKNSSTSPESPHSDERVINIPPIPSPLHPIDYLRQHFSPTNSAFDSSNNNNNVTSESYSGIIPSNLNRNTSASGKRAPSIGFVDKLKLGIGDQDEDTEGLVSSNYSSGEN</sequence>
<feature type="compositionally biased region" description="Polar residues" evidence="5">
    <location>
        <begin position="516"/>
        <end position="552"/>
    </location>
</feature>
<keyword evidence="3 6" id="KW-1133">Transmembrane helix</keyword>
<dbReference type="SUPFAM" id="SSF103481">
    <property type="entry name" value="Multidrug resistance efflux transporter EmrE"/>
    <property type="match status" value="1"/>
</dbReference>
<feature type="region of interest" description="Disordered" evidence="5">
    <location>
        <begin position="602"/>
        <end position="652"/>
    </location>
</feature>
<dbReference type="PANTHER" id="PTHR12570:SF92">
    <property type="entry name" value="SPICHTHYIN, ISOFORM B"/>
    <property type="match status" value="1"/>
</dbReference>
<feature type="transmembrane region" description="Helical" evidence="6">
    <location>
        <begin position="75"/>
        <end position="98"/>
    </location>
</feature>
<dbReference type="OrthoDB" id="6428174at2759"/>
<feature type="transmembrane region" description="Helical" evidence="6">
    <location>
        <begin position="245"/>
        <end position="264"/>
    </location>
</feature>
<proteinExistence type="predicted"/>
<feature type="transmembrane region" description="Helical" evidence="6">
    <location>
        <begin position="212"/>
        <end position="233"/>
    </location>
</feature>
<evidence type="ECO:0000313" key="8">
    <source>
        <dbReference type="Proteomes" id="UP000789405"/>
    </source>
</evidence>
<dbReference type="GO" id="GO:0015095">
    <property type="term" value="F:magnesium ion transmembrane transporter activity"/>
    <property type="evidence" value="ECO:0007669"/>
    <property type="project" value="InterPro"/>
</dbReference>
<name>A0A9N8W8D6_9GLOM</name>
<dbReference type="Proteomes" id="UP000789405">
    <property type="component" value="Unassembled WGS sequence"/>
</dbReference>
<dbReference type="Pfam" id="PF05653">
    <property type="entry name" value="Mg_trans_NIPA"/>
    <property type="match status" value="1"/>
</dbReference>
<feature type="compositionally biased region" description="Basic and acidic residues" evidence="5">
    <location>
        <begin position="462"/>
        <end position="471"/>
    </location>
</feature>
<dbReference type="AlphaFoldDB" id="A0A9N8W8D6"/>
<feature type="transmembrane region" description="Helical" evidence="6">
    <location>
        <begin position="316"/>
        <end position="335"/>
    </location>
</feature>
<keyword evidence="2 6" id="KW-0812">Transmembrane</keyword>